<dbReference type="InterPro" id="IPR036291">
    <property type="entry name" value="NAD(P)-bd_dom_sf"/>
</dbReference>
<dbReference type="Gene3D" id="3.40.50.720">
    <property type="entry name" value="NAD(P)-binding Rossmann-like Domain"/>
    <property type="match status" value="1"/>
</dbReference>
<dbReference type="NCBIfam" id="TIGR00871">
    <property type="entry name" value="zwf"/>
    <property type="match status" value="1"/>
</dbReference>
<evidence type="ECO:0000256" key="6">
    <source>
        <dbReference type="HAMAP-Rule" id="MF_00966"/>
    </source>
</evidence>
<evidence type="ECO:0000313" key="10">
    <source>
        <dbReference type="Proteomes" id="UP001220962"/>
    </source>
</evidence>
<keyword evidence="3 6" id="KW-0521">NADP</keyword>
<dbReference type="EMBL" id="CP118101">
    <property type="protein sequence ID" value="WDH80749.1"/>
    <property type="molecule type" value="Genomic_DNA"/>
</dbReference>
<feature type="binding site" evidence="6">
    <location>
        <position position="44"/>
    </location>
    <ligand>
        <name>NADP(+)</name>
        <dbReference type="ChEBI" id="CHEBI:58349"/>
    </ligand>
</feature>
<keyword evidence="2 6" id="KW-0313">Glucose metabolism</keyword>
<feature type="binding site" evidence="6">
    <location>
        <position position="180"/>
    </location>
    <ligand>
        <name>substrate</name>
    </ligand>
</feature>
<evidence type="ECO:0000256" key="5">
    <source>
        <dbReference type="ARBA" id="ARBA00023277"/>
    </source>
</evidence>
<dbReference type="InterPro" id="IPR001282">
    <property type="entry name" value="G6P_DH"/>
</dbReference>
<evidence type="ECO:0000313" key="9">
    <source>
        <dbReference type="EMBL" id="WDH80749.1"/>
    </source>
</evidence>
<feature type="binding site" evidence="6">
    <location>
        <position position="237"/>
    </location>
    <ligand>
        <name>substrate</name>
    </ligand>
</feature>
<dbReference type="RefSeq" id="WP_274358748.1">
    <property type="nucleotide sequence ID" value="NZ_CP118101.1"/>
</dbReference>
<dbReference type="AlphaFoldDB" id="A0AAX3MVB4"/>
<protein>
    <recommendedName>
        <fullName evidence="6">Glucose-6-phosphate 1-dehydrogenase</fullName>
        <shortName evidence="6">G6PD</shortName>
        <ecNumber evidence="6">1.1.1.49</ecNumber>
    </recommendedName>
</protein>
<comment type="similarity">
    <text evidence="6">Belongs to the glucose-6-phosphate dehydrogenase family.</text>
</comment>
<dbReference type="GO" id="GO:0005829">
    <property type="term" value="C:cytosol"/>
    <property type="evidence" value="ECO:0007669"/>
    <property type="project" value="TreeGrafter"/>
</dbReference>
<comment type="pathway">
    <text evidence="1 6">Carbohydrate degradation; pentose phosphate pathway; D-ribulose 5-phosphate from D-glucose 6-phosphate (oxidative stage): step 1/3.</text>
</comment>
<dbReference type="GO" id="GO:0006006">
    <property type="term" value="P:glucose metabolic process"/>
    <property type="evidence" value="ECO:0007669"/>
    <property type="project" value="UniProtKB-KW"/>
</dbReference>
<evidence type="ECO:0000256" key="3">
    <source>
        <dbReference type="ARBA" id="ARBA00022857"/>
    </source>
</evidence>
<dbReference type="EC" id="1.1.1.49" evidence="6"/>
<dbReference type="InterPro" id="IPR022674">
    <property type="entry name" value="G6P_DH_NAD-bd"/>
</dbReference>
<dbReference type="Gene3D" id="3.30.360.10">
    <property type="entry name" value="Dihydrodipicolinate Reductase, domain 2"/>
    <property type="match status" value="1"/>
</dbReference>
<sequence>MNPTTFVLFGATGDLAKRKIYPALYHLFLNGKLPETFSLIGLGRRSLSDETFQAHVKQSLFDFYRFEVKEDHTLQAFLSLFGFNILNIDKQEDFVQLKERVEAWEQGHEGRVNRFFYLSVGPEFFGTIASQIENSGLGEVTGWKRLVIEKPFGHDLASARVLNAQLSEAFAEEEIYRIDHYLGKPMVQRLEALQQANPVIQALWNNRYIANVQITADETVGVEERAGYYDHVGAVRDMFQNHMLQLLMMLAIQVPQNSTTAENVRLKKKKVLEAIEPLQRQDVAKRIVRGQYAGGTLHGTPVQGYTSEPGIAADSMNDTFIAAKLNIDNYYWRGVPFYIRTGKRLKSKHTRMVVEFKDPIKSLGSAQQSITPNLLIFDIGPDEGITLQLNTKDRELKGGFKPVNIDLYPDRTEAPEAYETLINDALIGDSTFFVHWDEVELSWKWVQPILEAFAENEVPLHPYPAGSHGPAAANELLAQDGYRWWFDEPDETFVVHETERAAEDESSEATPVAQVIVG</sequence>
<dbReference type="InterPro" id="IPR022675">
    <property type="entry name" value="G6P_DH_C"/>
</dbReference>
<dbReference type="Pfam" id="PF02781">
    <property type="entry name" value="G6PD_C"/>
    <property type="match status" value="1"/>
</dbReference>
<feature type="binding site" evidence="6">
    <location>
        <position position="218"/>
    </location>
    <ligand>
        <name>substrate</name>
    </ligand>
</feature>
<feature type="active site" description="Proton acceptor" evidence="6">
    <location>
        <position position="242"/>
    </location>
</feature>
<dbReference type="HAMAP" id="MF_00966">
    <property type="entry name" value="G6PD"/>
    <property type="match status" value="1"/>
</dbReference>
<feature type="binding site" evidence="6">
    <location>
        <position position="348"/>
    </location>
    <ligand>
        <name>substrate</name>
    </ligand>
</feature>
<evidence type="ECO:0000256" key="1">
    <source>
        <dbReference type="ARBA" id="ARBA00004937"/>
    </source>
</evidence>
<organism evidence="9 10">
    <name type="scientific">Paenibacillus urinalis</name>
    <dbReference type="NCBI Taxonomy" id="521520"/>
    <lineage>
        <taxon>Bacteria</taxon>
        <taxon>Bacillati</taxon>
        <taxon>Bacillota</taxon>
        <taxon>Bacilli</taxon>
        <taxon>Bacillales</taxon>
        <taxon>Paenibacillaceae</taxon>
        <taxon>Paenibacillus</taxon>
    </lineage>
</organism>
<name>A0AAX3MVB4_9BACL</name>
<comment type="caution">
    <text evidence="6">Lacks conserved residue(s) required for the propagation of feature annotation.</text>
</comment>
<dbReference type="GO" id="GO:0009051">
    <property type="term" value="P:pentose-phosphate shunt, oxidative branch"/>
    <property type="evidence" value="ECO:0007669"/>
    <property type="project" value="TreeGrafter"/>
</dbReference>
<proteinExistence type="inferred from homology"/>
<dbReference type="PANTHER" id="PTHR23429:SF0">
    <property type="entry name" value="GLUCOSE-6-PHOSPHATE 1-DEHYDROGENASE"/>
    <property type="match status" value="1"/>
</dbReference>
<feature type="binding site" evidence="6">
    <location>
        <position position="343"/>
    </location>
    <ligand>
        <name>substrate</name>
    </ligand>
</feature>
<dbReference type="Proteomes" id="UP001220962">
    <property type="component" value="Chromosome"/>
</dbReference>
<dbReference type="SUPFAM" id="SSF55347">
    <property type="entry name" value="Glyceraldehyde-3-phosphate dehydrogenase-like, C-terminal domain"/>
    <property type="match status" value="1"/>
</dbReference>
<comment type="function">
    <text evidence="6">Catalyzes the oxidation of glucose 6-phosphate to 6-phosphogluconolactone.</text>
</comment>
<feature type="binding site" evidence="6">
    <location>
        <position position="184"/>
    </location>
    <ligand>
        <name>substrate</name>
    </ligand>
</feature>
<reference evidence="9" key="1">
    <citation type="submission" date="2023-02" db="EMBL/GenBank/DDBJ databases">
        <title>Pathogen: clinical or host-associated sample.</title>
        <authorList>
            <person name="Hergert J."/>
            <person name="Casey R."/>
            <person name="Wagner J."/>
            <person name="Young E.L."/>
            <person name="Oakeson K.F."/>
        </authorList>
    </citation>
    <scope>NUCLEOTIDE SEQUENCE</scope>
    <source>
        <strain evidence="9">2022CK-00830</strain>
    </source>
</reference>
<dbReference type="PRINTS" id="PR00079">
    <property type="entry name" value="G6PDHDRGNASE"/>
</dbReference>
<dbReference type="GO" id="GO:0004345">
    <property type="term" value="F:glucose-6-phosphate dehydrogenase activity"/>
    <property type="evidence" value="ECO:0007669"/>
    <property type="project" value="UniProtKB-UniRule"/>
</dbReference>
<evidence type="ECO:0000259" key="7">
    <source>
        <dbReference type="Pfam" id="PF00479"/>
    </source>
</evidence>
<keyword evidence="5 6" id="KW-0119">Carbohydrate metabolism</keyword>
<dbReference type="PIRSF" id="PIRSF000110">
    <property type="entry name" value="G6PD"/>
    <property type="match status" value="1"/>
</dbReference>
<accession>A0AAX3MVB4</accession>
<dbReference type="GO" id="GO:0050661">
    <property type="term" value="F:NADP binding"/>
    <property type="evidence" value="ECO:0007669"/>
    <property type="project" value="UniProtKB-UniRule"/>
</dbReference>
<feature type="binding site" evidence="6">
    <location>
        <begin position="10"/>
        <end position="17"/>
    </location>
    <ligand>
        <name>NADP(+)</name>
        <dbReference type="ChEBI" id="CHEBI:58349"/>
    </ligand>
</feature>
<feature type="binding site" evidence="6">
    <location>
        <position position="150"/>
    </location>
    <ligand>
        <name>NADP(+)</name>
        <dbReference type="ChEBI" id="CHEBI:58349"/>
    </ligand>
</feature>
<feature type="domain" description="Glucose-6-phosphate dehydrogenase NAD-binding" evidence="7">
    <location>
        <begin position="7"/>
        <end position="188"/>
    </location>
</feature>
<dbReference type="PANTHER" id="PTHR23429">
    <property type="entry name" value="GLUCOSE-6-PHOSPHATE 1-DEHYDROGENASE G6PD"/>
    <property type="match status" value="1"/>
</dbReference>
<evidence type="ECO:0000256" key="4">
    <source>
        <dbReference type="ARBA" id="ARBA00023002"/>
    </source>
</evidence>
<dbReference type="SUPFAM" id="SSF51735">
    <property type="entry name" value="NAD(P)-binding Rossmann-fold domains"/>
    <property type="match status" value="1"/>
</dbReference>
<evidence type="ECO:0000259" key="8">
    <source>
        <dbReference type="Pfam" id="PF02781"/>
    </source>
</evidence>
<evidence type="ECO:0000256" key="2">
    <source>
        <dbReference type="ARBA" id="ARBA00022526"/>
    </source>
</evidence>
<gene>
    <name evidence="6 9" type="primary">zwf</name>
    <name evidence="9" type="ORF">PUW23_14450</name>
</gene>
<feature type="domain" description="Glucose-6-phosphate dehydrogenase C-terminal" evidence="8">
    <location>
        <begin position="192"/>
        <end position="485"/>
    </location>
</feature>
<comment type="catalytic activity">
    <reaction evidence="6">
        <text>D-glucose 6-phosphate + NADP(+) = 6-phospho-D-glucono-1,5-lactone + NADPH + H(+)</text>
        <dbReference type="Rhea" id="RHEA:15841"/>
        <dbReference type="ChEBI" id="CHEBI:15378"/>
        <dbReference type="ChEBI" id="CHEBI:57783"/>
        <dbReference type="ChEBI" id="CHEBI:57955"/>
        <dbReference type="ChEBI" id="CHEBI:58349"/>
        <dbReference type="ChEBI" id="CHEBI:61548"/>
        <dbReference type="EC" id="1.1.1.49"/>
    </reaction>
</comment>
<dbReference type="Pfam" id="PF00479">
    <property type="entry name" value="G6PD_N"/>
    <property type="match status" value="1"/>
</dbReference>
<keyword evidence="4 6" id="KW-0560">Oxidoreductase</keyword>